<dbReference type="Pfam" id="PF08937">
    <property type="entry name" value="ThsB_TIR"/>
    <property type="match status" value="1"/>
</dbReference>
<evidence type="ECO:0000313" key="2">
    <source>
        <dbReference type="EMBL" id="MFB0846628.1"/>
    </source>
</evidence>
<gene>
    <name evidence="2" type="ORF">ACEU3E_30980</name>
</gene>
<keyword evidence="3" id="KW-1185">Reference proteome</keyword>
<dbReference type="Gene3D" id="3.40.50.10140">
    <property type="entry name" value="Toll/interleukin-1 receptor homology (TIR) domain"/>
    <property type="match status" value="1"/>
</dbReference>
<proteinExistence type="predicted"/>
<sequence>MGRKIFISYKYSDSNVYPLNNNYSTTVRDYVDELQSKLKEEDHINKGEADGEDLSEFKDETIWTKLKDKIFDSSLTIVFISKNMKFLFTSEEDQWIPWEISYSLRELARNGRTSGANALLAVVLPDQVSGR</sequence>
<organism evidence="2 3">
    <name type="scientific">Paenibacillus oleatilyticus</name>
    <dbReference type="NCBI Taxonomy" id="2594886"/>
    <lineage>
        <taxon>Bacteria</taxon>
        <taxon>Bacillati</taxon>
        <taxon>Bacillota</taxon>
        <taxon>Bacilli</taxon>
        <taxon>Bacillales</taxon>
        <taxon>Paenibacillaceae</taxon>
        <taxon>Paenibacillus</taxon>
    </lineage>
</organism>
<dbReference type="Proteomes" id="UP001575622">
    <property type="component" value="Unassembled WGS sequence"/>
</dbReference>
<dbReference type="InterPro" id="IPR035897">
    <property type="entry name" value="Toll_tir_struct_dom_sf"/>
</dbReference>
<evidence type="ECO:0000313" key="3">
    <source>
        <dbReference type="Proteomes" id="UP001575622"/>
    </source>
</evidence>
<dbReference type="InterPro" id="IPR015032">
    <property type="entry name" value="ThsB__TIR-like_domain"/>
</dbReference>
<comment type="caution">
    <text evidence="2">The sequence shown here is derived from an EMBL/GenBank/DDBJ whole genome shotgun (WGS) entry which is preliminary data.</text>
</comment>
<feature type="domain" description="Thoeris protein ThsB TIR-like" evidence="1">
    <location>
        <begin position="6"/>
        <end position="122"/>
    </location>
</feature>
<evidence type="ECO:0000259" key="1">
    <source>
        <dbReference type="Pfam" id="PF08937"/>
    </source>
</evidence>
<name>A0ABV4VAG1_9BACL</name>
<protein>
    <submittedName>
        <fullName evidence="2">TIR domain-containing protein</fullName>
    </submittedName>
</protein>
<accession>A0ABV4VAG1</accession>
<reference evidence="2 3" key="1">
    <citation type="submission" date="2024-09" db="EMBL/GenBank/DDBJ databases">
        <authorList>
            <person name="Makale K.P.P."/>
            <person name="Makhzoum A."/>
            <person name="Rantong G."/>
            <person name="Rahube T.O."/>
        </authorList>
    </citation>
    <scope>NUCLEOTIDE SEQUENCE [LARGE SCALE GENOMIC DNA]</scope>
    <source>
        <strain evidence="2 3">KM_D13</strain>
    </source>
</reference>
<dbReference type="RefSeq" id="WP_373956571.1">
    <property type="nucleotide sequence ID" value="NZ_JBHDLN010000023.1"/>
</dbReference>
<dbReference type="EMBL" id="JBHDLN010000023">
    <property type="protein sequence ID" value="MFB0846628.1"/>
    <property type="molecule type" value="Genomic_DNA"/>
</dbReference>